<keyword evidence="3" id="KW-1185">Reference proteome</keyword>
<keyword evidence="2" id="KW-0067">ATP-binding</keyword>
<accession>A0A387FP52</accession>
<reference evidence="2 3" key="1">
    <citation type="submission" date="2018-10" db="EMBL/GenBank/DDBJ databases">
        <title>Rhizobium etli, R. leguminosarum and a new Rhizobium genospecies from Phaseolus dumosus.</title>
        <authorList>
            <person name="Ramirez-Puebla S.T."/>
            <person name="Rogel-Hernandez M.A."/>
            <person name="Guerrero G."/>
            <person name="Ormeno-Orrillo E."/>
            <person name="Martinez-Romero J.C."/>
            <person name="Negrete-Yankelevich S."/>
            <person name="Martinez-Romero E."/>
        </authorList>
    </citation>
    <scope>NUCLEOTIDE SEQUENCE [LARGE SCALE GENOMIC DNA]</scope>
    <source>
        <strain evidence="2 3">CCGE525</strain>
    </source>
</reference>
<dbReference type="SUPFAM" id="SSF52540">
    <property type="entry name" value="P-loop containing nucleoside triphosphate hydrolases"/>
    <property type="match status" value="1"/>
</dbReference>
<keyword evidence="2" id="KW-0547">Nucleotide-binding</keyword>
<dbReference type="InterPro" id="IPR051396">
    <property type="entry name" value="Bact_Antivir_Def_Nuclease"/>
</dbReference>
<dbReference type="PANTHER" id="PTHR43581:SF2">
    <property type="entry name" value="EXCINUCLEASE ATPASE SUBUNIT"/>
    <property type="match status" value="1"/>
</dbReference>
<protein>
    <submittedName>
        <fullName evidence="2">ATP-binding protein</fullName>
    </submittedName>
</protein>
<dbReference type="AlphaFoldDB" id="A0A387FP52"/>
<evidence type="ECO:0000259" key="1">
    <source>
        <dbReference type="Pfam" id="PF13304"/>
    </source>
</evidence>
<evidence type="ECO:0000313" key="3">
    <source>
        <dbReference type="Proteomes" id="UP000282195"/>
    </source>
</evidence>
<organism evidence="2 3">
    <name type="scientific">Rhizobium jaguaris</name>
    <dbReference type="NCBI Taxonomy" id="1312183"/>
    <lineage>
        <taxon>Bacteria</taxon>
        <taxon>Pseudomonadati</taxon>
        <taxon>Pseudomonadota</taxon>
        <taxon>Alphaproteobacteria</taxon>
        <taxon>Hyphomicrobiales</taxon>
        <taxon>Rhizobiaceae</taxon>
        <taxon>Rhizobium/Agrobacterium group</taxon>
        <taxon>Rhizobium</taxon>
    </lineage>
</organism>
<proteinExistence type="predicted"/>
<feature type="domain" description="ATPase AAA-type core" evidence="1">
    <location>
        <begin position="254"/>
        <end position="319"/>
    </location>
</feature>
<dbReference type="InterPro" id="IPR003959">
    <property type="entry name" value="ATPase_AAA_core"/>
</dbReference>
<dbReference type="GO" id="GO:0016887">
    <property type="term" value="F:ATP hydrolysis activity"/>
    <property type="evidence" value="ECO:0007669"/>
    <property type="project" value="InterPro"/>
</dbReference>
<name>A0A387FP52_9HYPH</name>
<dbReference type="Pfam" id="PF13304">
    <property type="entry name" value="AAA_21"/>
    <property type="match status" value="1"/>
</dbReference>
<sequence length="581" mass="63964">MSGLLGATPQRNEHCTNLRCKKGRPLMLSSIKFKFGSAANQPALEIATPPSVTIFVGPNNSGKSQSLREIRNFFASGQNVGGLVVEDVEFLPFTEEQALYELQQMRVEPTFGETVFPDHQWIKVPQGRMQIHKPQFINALRAPNNPQMGLRQMFATYANAFLLALDGPSRIQLVNPQARGDLKNPETAFARLLVDDERRSALRKLVYDATGLQFVLDASVGDQLNVRFGSSPPPNERSLEEVTLAYMQAAKGIENVSDGVKAFAGILLQLHVGQPKVITVDEPEAFLHPSLAFTLGKELAKGAVDERKHIYASTHSAQFLMGAISSGAEVNIIRLTYQNGAGTARLLPSADLKTLMQDPLLRSVGVLEGLFFDCVLVGEANADRAFYQEINERLLAQGDARGAPRTLFLNADNKQTIPRIVAPLRKLGIPTAGVVDIDVLKDGGSEWTKHLNAIGMPVGELNAYANRRTATLKALQDTQKDYKKEGGIILLTNGDLEMAQNLLADLARYGLFVVARGEVENWLTDLDVERSKQKWLRNIFEKMGSDPNSEGYVKPTAGDVWDFIGDISSWMKNKDRRGIPV</sequence>
<dbReference type="InterPro" id="IPR027417">
    <property type="entry name" value="P-loop_NTPase"/>
</dbReference>
<dbReference type="PANTHER" id="PTHR43581">
    <property type="entry name" value="ATP/GTP PHOSPHATASE"/>
    <property type="match status" value="1"/>
</dbReference>
<dbReference type="Proteomes" id="UP000282195">
    <property type="component" value="Chromosome"/>
</dbReference>
<dbReference type="Gene3D" id="3.40.50.300">
    <property type="entry name" value="P-loop containing nucleotide triphosphate hydrolases"/>
    <property type="match status" value="1"/>
</dbReference>
<gene>
    <name evidence="2" type="ORF">CCGE525_03560</name>
</gene>
<dbReference type="KEGG" id="rjg:CCGE525_03560"/>
<evidence type="ECO:0000313" key="2">
    <source>
        <dbReference type="EMBL" id="AYG57994.1"/>
    </source>
</evidence>
<dbReference type="EMBL" id="CP032694">
    <property type="protein sequence ID" value="AYG57994.1"/>
    <property type="molecule type" value="Genomic_DNA"/>
</dbReference>
<dbReference type="OrthoDB" id="9816534at2"/>
<dbReference type="GO" id="GO:0005524">
    <property type="term" value="F:ATP binding"/>
    <property type="evidence" value="ECO:0007669"/>
    <property type="project" value="UniProtKB-KW"/>
</dbReference>